<evidence type="ECO:0000313" key="3">
    <source>
        <dbReference type="Proteomes" id="UP000095280"/>
    </source>
</evidence>
<feature type="region of interest" description="Disordered" evidence="1">
    <location>
        <begin position="195"/>
        <end position="237"/>
    </location>
</feature>
<evidence type="ECO:0000313" key="4">
    <source>
        <dbReference type="WBParaSite" id="maker-uti_cns_0005788-snap-gene-0.2-mRNA-1"/>
    </source>
</evidence>
<protein>
    <submittedName>
        <fullName evidence="4">EF-hand domain-containing protein</fullName>
    </submittedName>
</protein>
<dbReference type="GO" id="GO:0005509">
    <property type="term" value="F:calcium ion binding"/>
    <property type="evidence" value="ECO:0007669"/>
    <property type="project" value="InterPro"/>
</dbReference>
<evidence type="ECO:0000256" key="1">
    <source>
        <dbReference type="SAM" id="MobiDB-lite"/>
    </source>
</evidence>
<reference evidence="4" key="1">
    <citation type="submission" date="2016-11" db="UniProtKB">
        <authorList>
            <consortium name="WormBaseParasite"/>
        </authorList>
    </citation>
    <scope>IDENTIFICATION</scope>
</reference>
<dbReference type="WBParaSite" id="maker-uti_cns_0005788-snap-gene-0.2-mRNA-1">
    <property type="protein sequence ID" value="maker-uti_cns_0005788-snap-gene-0.2-mRNA-1"/>
    <property type="gene ID" value="maker-uti_cns_0005788-snap-gene-0.2"/>
</dbReference>
<dbReference type="InterPro" id="IPR011992">
    <property type="entry name" value="EF-hand-dom_pair"/>
</dbReference>
<organism evidence="3 4">
    <name type="scientific">Macrostomum lignano</name>
    <dbReference type="NCBI Taxonomy" id="282301"/>
    <lineage>
        <taxon>Eukaryota</taxon>
        <taxon>Metazoa</taxon>
        <taxon>Spiralia</taxon>
        <taxon>Lophotrochozoa</taxon>
        <taxon>Platyhelminthes</taxon>
        <taxon>Rhabditophora</taxon>
        <taxon>Macrostomorpha</taxon>
        <taxon>Macrostomida</taxon>
        <taxon>Macrostomidae</taxon>
        <taxon>Macrostomum</taxon>
    </lineage>
</organism>
<dbReference type="Proteomes" id="UP000095280">
    <property type="component" value="Unplaced"/>
</dbReference>
<sequence>CLHQARRRSSEAAWHGTSSSGSGISNTLLLNRAQASIYNRRRRFFGRQQRRRSQPARRPRRHCPARIWQRDSALWNGFRRLLSLGDSDRPANQLETNLATATAWMADLVKLLTWACPSQVQSHAASAAELRAPSAAACPLGVSDGSAEEQLSPSGLICTWWHSVPVSLLLLKSHSAAALPRQCRSEERLLQGNREEVSRMCSTTTDSGRERLRRSPRRLEATTGRSTDMPRDAASDGADIDVGAADLQALEVGHRRRGFAKALGRGGIRELKEAAERVLQRRWPDAPMRRRPRLHKAERDQAELSNDVAESSVDDATDMERQLAKQIAKHREQKMPDDDKWERILQVLDEDKDGKIEVQHVVKVIELLGSENLRLSSRDLTKLLETLDKEKLLSLKGKDKDPRSEALGLDGSVLL</sequence>
<feature type="region of interest" description="Disordered" evidence="1">
    <location>
        <begin position="1"/>
        <end position="22"/>
    </location>
</feature>
<accession>A0A1I8HEY8</accession>
<name>A0A1I8HEY8_9PLAT</name>
<feature type="domain" description="EF-hand" evidence="2">
    <location>
        <begin position="336"/>
        <end position="371"/>
    </location>
</feature>
<feature type="region of interest" description="Disordered" evidence="1">
    <location>
        <begin position="287"/>
        <end position="317"/>
    </location>
</feature>
<proteinExistence type="predicted"/>
<keyword evidence="3" id="KW-1185">Reference proteome</keyword>
<dbReference type="Gene3D" id="1.10.238.10">
    <property type="entry name" value="EF-hand"/>
    <property type="match status" value="1"/>
</dbReference>
<dbReference type="PROSITE" id="PS50222">
    <property type="entry name" value="EF_HAND_2"/>
    <property type="match status" value="1"/>
</dbReference>
<dbReference type="SUPFAM" id="SSF47473">
    <property type="entry name" value="EF-hand"/>
    <property type="match status" value="1"/>
</dbReference>
<dbReference type="InterPro" id="IPR002048">
    <property type="entry name" value="EF_hand_dom"/>
</dbReference>
<evidence type="ECO:0000259" key="2">
    <source>
        <dbReference type="PROSITE" id="PS50222"/>
    </source>
</evidence>
<dbReference type="AlphaFoldDB" id="A0A1I8HEY8"/>